<evidence type="ECO:0000256" key="1">
    <source>
        <dbReference type="HAMAP-Rule" id="MF_02223"/>
    </source>
</evidence>
<reference evidence="4" key="1">
    <citation type="submission" date="2011-12" db="EMBL/GenBank/DDBJ databases">
        <title>Complete sequence of Methanoregula formicicum SMSP.</title>
        <authorList>
            <person name="Lucas S."/>
            <person name="Han J."/>
            <person name="Lapidus A."/>
            <person name="Cheng J.-F."/>
            <person name="Goodwin L."/>
            <person name="Pitluck S."/>
            <person name="Peters L."/>
            <person name="Ovchinnikova G."/>
            <person name="Teshima H."/>
            <person name="Detter J.C."/>
            <person name="Han C."/>
            <person name="Tapia R."/>
            <person name="Land M."/>
            <person name="Hauser L."/>
            <person name="Kyrpides N."/>
            <person name="Ivanova N."/>
            <person name="Pagani I."/>
            <person name="Imachi H."/>
            <person name="Tamaki H."/>
            <person name="Sekiguchi Y."/>
            <person name="Kamagata Y."/>
            <person name="Cadillo-Quiroz H."/>
            <person name="Zinder S."/>
            <person name="Liu W.-T."/>
            <person name="Woyke T."/>
        </authorList>
    </citation>
    <scope>NUCLEOTIDE SEQUENCE [LARGE SCALE GENOMIC DNA]</scope>
    <source>
        <strain evidence="4">DSM 22288 / NBRC 105244 / SMSP</strain>
    </source>
</reference>
<dbReference type="SUPFAM" id="SSF54211">
    <property type="entry name" value="Ribosomal protein S5 domain 2-like"/>
    <property type="match status" value="1"/>
</dbReference>
<name>L0HH31_METFS</name>
<dbReference type="GO" id="GO:0005524">
    <property type="term" value="F:ATP binding"/>
    <property type="evidence" value="ECO:0007669"/>
    <property type="project" value="UniProtKB-KW"/>
</dbReference>
<evidence type="ECO:0000259" key="2">
    <source>
        <dbReference type="Pfam" id="PF00288"/>
    </source>
</evidence>
<dbReference type="GO" id="GO:0015937">
    <property type="term" value="P:coenzyme A biosynthetic process"/>
    <property type="evidence" value="ECO:0007669"/>
    <property type="project" value="UniProtKB-UniRule"/>
</dbReference>
<sequence length="288" mass="30602">MNPSAVTAFCPGHISGYFRRINGATPAATGSTGAGIVIDSGVTARVTRSPRTEIRIIRRDAQGKTREQIAGSPILQFIMDRLGVTASVVTECSLPIGAGFGLSAAALLSTLTALNRLFCLNLSEHDIALNAHEAEVRFRTGLGDVAACQGGGWVVRDGPGIDARIHRRYDLTGPLFAISFGPIHTPSVLGSPRQMERVAAAFPKRTPRFGRDLFSLSQQFAVQSGLATPEVRQVIHLCSTRNIPASMTMLGNGVFAYGPGARCILEQFGEVFECRVAHSGARIIGESA</sequence>
<dbReference type="EMBL" id="CP003167">
    <property type="protein sequence ID" value="AGB02384.1"/>
    <property type="molecule type" value="Genomic_DNA"/>
</dbReference>
<dbReference type="PANTHER" id="PTHR42282:SF1">
    <property type="entry name" value="PANTOATE KINASE"/>
    <property type="match status" value="1"/>
</dbReference>
<dbReference type="UniPathway" id="UPA00241"/>
<dbReference type="KEGG" id="mfo:Metfor_1344"/>
<reference evidence="3 4" key="2">
    <citation type="journal article" date="2014" name="Genome Announc.">
        <title>Complete Genome Sequence of Methanoregula formicica SMSPT, a Mesophilic Hydrogenotrophic Methanogen Isolated from a Methanogenic Upflow Anaerobic Sludge Blanket Reactor.</title>
        <authorList>
            <person name="Yamamoto K."/>
            <person name="Tamaki H."/>
            <person name="Cadillo-Quiroz H."/>
            <person name="Imachi H."/>
            <person name="Kyrpides N."/>
            <person name="Woyke T."/>
            <person name="Goodwin L."/>
            <person name="Zinder S.H."/>
            <person name="Kamagata Y."/>
            <person name="Liu W.T."/>
        </authorList>
    </citation>
    <scope>NUCLEOTIDE SEQUENCE [LARGE SCALE GENOMIC DNA]</scope>
    <source>
        <strain evidence="4">DSM 22288 / NBRC 105244 / SMSP</strain>
    </source>
</reference>
<dbReference type="PIRSF" id="PIRSF016896">
    <property type="entry name" value="GHMP_arc_MJ0969"/>
    <property type="match status" value="1"/>
</dbReference>
<dbReference type="NCBIfam" id="NF040725">
    <property type="entry name" value="panto_kin_Meth"/>
    <property type="match status" value="1"/>
</dbReference>
<keyword evidence="1" id="KW-0547">Nucleotide-binding</keyword>
<accession>L0HH31</accession>
<keyword evidence="4" id="KW-1185">Reference proteome</keyword>
<feature type="domain" description="GHMP kinase N-terminal" evidence="2">
    <location>
        <begin position="76"/>
        <end position="151"/>
    </location>
</feature>
<dbReference type="GeneID" id="14307733"/>
<evidence type="ECO:0000313" key="3">
    <source>
        <dbReference type="EMBL" id="AGB02384.1"/>
    </source>
</evidence>
<gene>
    <name evidence="3" type="ordered locus">Metfor_1344</name>
</gene>
<keyword evidence="1" id="KW-0808">Transferase</keyword>
<dbReference type="InterPro" id="IPR006204">
    <property type="entry name" value="GHMP_kinase_N_dom"/>
</dbReference>
<protein>
    <recommendedName>
        <fullName evidence="1">Pantoate kinase</fullName>
        <shortName evidence="1">PoK</shortName>
        <ecNumber evidence="1">2.7.1.169</ecNumber>
    </recommendedName>
</protein>
<organism evidence="3 4">
    <name type="scientific">Methanoregula formicica (strain DSM 22288 / NBRC 105244 / SMSP)</name>
    <dbReference type="NCBI Taxonomy" id="593750"/>
    <lineage>
        <taxon>Archaea</taxon>
        <taxon>Methanobacteriati</taxon>
        <taxon>Methanobacteriota</taxon>
        <taxon>Stenosarchaea group</taxon>
        <taxon>Methanomicrobia</taxon>
        <taxon>Methanomicrobiales</taxon>
        <taxon>Methanoregulaceae</taxon>
        <taxon>Methanoregula</taxon>
    </lineage>
</organism>
<dbReference type="Gene3D" id="3.30.230.10">
    <property type="match status" value="1"/>
</dbReference>
<dbReference type="InterPro" id="IPR012043">
    <property type="entry name" value="PoK"/>
</dbReference>
<dbReference type="InParanoid" id="L0HH31"/>
<dbReference type="OrthoDB" id="85822at2157"/>
<dbReference type="InterPro" id="IPR014721">
    <property type="entry name" value="Ribsml_uS5_D2-typ_fold_subgr"/>
</dbReference>
<comment type="function">
    <text evidence="1">Phosphorylates (R)-pantoate to form (R)-4-phosphopantoate in the CoA biosynthesis pathway.</text>
</comment>
<dbReference type="InterPro" id="IPR020568">
    <property type="entry name" value="Ribosomal_Su5_D2-typ_SF"/>
</dbReference>
<dbReference type="HAMAP" id="MF_02223">
    <property type="entry name" value="Pantoate_kinase"/>
    <property type="match status" value="1"/>
</dbReference>
<proteinExistence type="inferred from homology"/>
<dbReference type="InterPro" id="IPR054946">
    <property type="entry name" value="Panto_kinase"/>
</dbReference>
<dbReference type="eggNOG" id="arCOG04263">
    <property type="taxonomic scope" value="Archaea"/>
</dbReference>
<keyword evidence="1 3" id="KW-0418">Kinase</keyword>
<dbReference type="GO" id="GO:0016301">
    <property type="term" value="F:kinase activity"/>
    <property type="evidence" value="ECO:0007669"/>
    <property type="project" value="UniProtKB-UniRule"/>
</dbReference>
<dbReference type="Pfam" id="PF00288">
    <property type="entry name" value="GHMP_kinases_N"/>
    <property type="match status" value="1"/>
</dbReference>
<dbReference type="FunCoup" id="L0HH31">
    <property type="interactions" value="96"/>
</dbReference>
<keyword evidence="1" id="KW-0173">Coenzyme A biosynthesis</keyword>
<dbReference type="PANTHER" id="PTHR42282">
    <property type="entry name" value="PANTOATE KINASE-RELATED"/>
    <property type="match status" value="1"/>
</dbReference>
<dbReference type="HOGENOM" id="CLU_081191_0_0_2"/>
<dbReference type="RefSeq" id="WP_015285347.1">
    <property type="nucleotide sequence ID" value="NC_019943.1"/>
</dbReference>
<evidence type="ECO:0000313" key="4">
    <source>
        <dbReference type="Proteomes" id="UP000010824"/>
    </source>
</evidence>
<keyword evidence="1" id="KW-0067">ATP-binding</keyword>
<dbReference type="AlphaFoldDB" id="L0HH31"/>
<comment type="pathway">
    <text evidence="1">Cofactor biosynthesis; coenzyme A biosynthesis.</text>
</comment>
<dbReference type="EC" id="2.7.1.169" evidence="1"/>
<comment type="similarity">
    <text evidence="1">Belongs to the GHMP kinase family. PoK subfamily.</text>
</comment>
<dbReference type="Proteomes" id="UP000010824">
    <property type="component" value="Chromosome"/>
</dbReference>
<dbReference type="STRING" id="593750.Metfor_1344"/>
<comment type="catalytic activity">
    <reaction evidence="1">
        <text>(R)-pantoate + ATP = (R)-4-phosphopantoate + ADP + H(+)</text>
        <dbReference type="Rhea" id="RHEA:28246"/>
        <dbReference type="ChEBI" id="CHEBI:15378"/>
        <dbReference type="ChEBI" id="CHEBI:15980"/>
        <dbReference type="ChEBI" id="CHEBI:30616"/>
        <dbReference type="ChEBI" id="CHEBI:61294"/>
        <dbReference type="ChEBI" id="CHEBI:456216"/>
        <dbReference type="EC" id="2.7.1.169"/>
    </reaction>
</comment>